<dbReference type="AlphaFoldDB" id="A0A9W6UI56"/>
<dbReference type="SMART" id="SM00671">
    <property type="entry name" value="SEL1"/>
    <property type="match status" value="8"/>
</dbReference>
<feature type="compositionally biased region" description="Basic and acidic residues" evidence="1">
    <location>
        <begin position="98"/>
        <end position="108"/>
    </location>
</feature>
<dbReference type="PANTHER" id="PTHR11102">
    <property type="entry name" value="SEL-1-LIKE PROTEIN"/>
    <property type="match status" value="1"/>
</dbReference>
<dbReference type="InterPro" id="IPR006597">
    <property type="entry name" value="Sel1-like"/>
</dbReference>
<dbReference type="SUPFAM" id="SSF81901">
    <property type="entry name" value="HCP-like"/>
    <property type="match status" value="2"/>
</dbReference>
<gene>
    <name evidence="2" type="ORF">Nans01_17230</name>
</gene>
<dbReference type="InterPro" id="IPR050767">
    <property type="entry name" value="Sel1_AlgK"/>
</dbReference>
<proteinExistence type="predicted"/>
<evidence type="ECO:0000313" key="2">
    <source>
        <dbReference type="EMBL" id="GLU47372.1"/>
    </source>
</evidence>
<dbReference type="EMBL" id="BSQG01000002">
    <property type="protein sequence ID" value="GLU47372.1"/>
    <property type="molecule type" value="Genomic_DNA"/>
</dbReference>
<dbReference type="RefSeq" id="WP_285758435.1">
    <property type="nucleotide sequence ID" value="NZ_BSQG01000002.1"/>
</dbReference>
<sequence>MGAHPDIFEDLRRVGALKRDRLNKQPSDNALSRHTDVNASRDTVGAWLRGTRFPQQVEPLLGVLAQICAEAARRGLLDTPADSSQECTVAQLLDPQRWRESWHSEQHRRTQANQDAAQRHNAHHALKEDERRARQQALADRPRPLHSWSPQRLGVHAAIPGTTPRDDGFVLPRYIPRPHDTHLRAHIKAATTQGARPQMVVVRGASCTGKTRTAFEAVRATLPNDFALLFPTNAEGLLAVLAADALGPRTVLWLNEAQQYLNDAKGEAVAAALLRRLDTMGPLLVVATLWPAYDQTLTRRPAPGQGDPHPKARELLAQAHYTYVPDSFTDHLDAAREAARHDPSLTTALQTGAAGLTQILAAGPDLVQHYEHPAGEHGPYGQALISAAMDAHRLKVVGPLPLDFLQAAAPGYLTDTQRASADPDWFTHALTHARTRVKDTTPPLQDIPRASGMGALPGVVRLADFLQQHGRRARATQSPPASFWNAATTHLSDPTDLTNLAYAALQRARLRHAAHLYCAAADAGDTDSLVFLAHMREAAGDREGAERLYREAVNAGHTLALVGLARLREETGDHEEVERLARQALEARDPQVLMLWALARQVKRDREGAERFYRGAADAGLVDALAHLAHMREAAGDREGAERFYREAADAGLVAALVSLAQMRLETGDREGAERFYREAVDAGHFDALVSLAQMWLETGDREGAERFYREAVDAGHFAALVSLAQMRLETGDREGAERFYREAADAGVPYGLVILARMCLEAGDREGAERLAREAVDAGHFDALVSLAQMWLEAGDREGAERLCREAVDAGNVGSLAHLAQMRLEAGDREGAERFYREAADAGNVGSLAHLAQMRLEAGDREGAEQVYRQAVNVGLFDSLVNLAQTRKKSPEMYERYGLDADGNLAEPWEWPEPRAL</sequence>
<keyword evidence="3" id="KW-1185">Reference proteome</keyword>
<evidence type="ECO:0000313" key="3">
    <source>
        <dbReference type="Proteomes" id="UP001165092"/>
    </source>
</evidence>
<dbReference type="InterPro" id="IPR011990">
    <property type="entry name" value="TPR-like_helical_dom_sf"/>
</dbReference>
<evidence type="ECO:0008006" key="4">
    <source>
        <dbReference type="Google" id="ProtNLM"/>
    </source>
</evidence>
<organism evidence="2 3">
    <name type="scientific">Nocardiopsis ansamitocini</name>
    <dbReference type="NCBI Taxonomy" id="1670832"/>
    <lineage>
        <taxon>Bacteria</taxon>
        <taxon>Bacillati</taxon>
        <taxon>Actinomycetota</taxon>
        <taxon>Actinomycetes</taxon>
        <taxon>Streptosporangiales</taxon>
        <taxon>Nocardiopsidaceae</taxon>
        <taxon>Nocardiopsis</taxon>
    </lineage>
</organism>
<protein>
    <recommendedName>
        <fullName evidence="4">TPR repeat protein</fullName>
    </recommendedName>
</protein>
<dbReference type="Gene3D" id="1.25.40.10">
    <property type="entry name" value="Tetratricopeptide repeat domain"/>
    <property type="match status" value="4"/>
</dbReference>
<comment type="caution">
    <text evidence="2">The sequence shown here is derived from an EMBL/GenBank/DDBJ whole genome shotgun (WGS) entry which is preliminary data.</text>
</comment>
<dbReference type="PANTHER" id="PTHR11102:SF160">
    <property type="entry name" value="ERAD-ASSOCIATED E3 UBIQUITIN-PROTEIN LIGASE COMPONENT HRD3"/>
    <property type="match status" value="1"/>
</dbReference>
<reference evidence="2" key="1">
    <citation type="submission" date="2023-02" db="EMBL/GenBank/DDBJ databases">
        <title>Nocardiopsis ansamitocini NBRC 112285.</title>
        <authorList>
            <person name="Ichikawa N."/>
            <person name="Sato H."/>
            <person name="Tonouchi N."/>
        </authorList>
    </citation>
    <scope>NUCLEOTIDE SEQUENCE</scope>
    <source>
        <strain evidence="2">NBRC 112285</strain>
    </source>
</reference>
<feature type="region of interest" description="Disordered" evidence="1">
    <location>
        <begin position="98"/>
        <end position="147"/>
    </location>
</feature>
<accession>A0A9W6UI56</accession>
<name>A0A9W6UI56_9ACTN</name>
<dbReference type="Proteomes" id="UP001165092">
    <property type="component" value="Unassembled WGS sequence"/>
</dbReference>
<evidence type="ECO:0000256" key="1">
    <source>
        <dbReference type="SAM" id="MobiDB-lite"/>
    </source>
</evidence>